<dbReference type="CDD" id="cd01949">
    <property type="entry name" value="GGDEF"/>
    <property type="match status" value="1"/>
</dbReference>
<dbReference type="Pfam" id="PF05228">
    <property type="entry name" value="CHASE4"/>
    <property type="match status" value="1"/>
</dbReference>
<evidence type="ECO:0000313" key="3">
    <source>
        <dbReference type="EMBL" id="NDW02962.1"/>
    </source>
</evidence>
<organism evidence="3 4">
    <name type="scientific">Jiella pacifica</name>
    <dbReference type="NCBI Taxonomy" id="2696469"/>
    <lineage>
        <taxon>Bacteria</taxon>
        <taxon>Pseudomonadati</taxon>
        <taxon>Pseudomonadota</taxon>
        <taxon>Alphaproteobacteria</taxon>
        <taxon>Hyphomicrobiales</taxon>
        <taxon>Aurantimonadaceae</taxon>
        <taxon>Jiella</taxon>
    </lineage>
</organism>
<dbReference type="RefSeq" id="WP_163460593.1">
    <property type="nucleotide sequence ID" value="NZ_JAAAMG010000001.1"/>
</dbReference>
<dbReference type="PANTHER" id="PTHR46663:SF2">
    <property type="entry name" value="GGDEF DOMAIN-CONTAINING PROTEIN"/>
    <property type="match status" value="1"/>
</dbReference>
<keyword evidence="1" id="KW-0812">Transmembrane</keyword>
<keyword evidence="4" id="KW-1185">Reference proteome</keyword>
<dbReference type="Proteomes" id="UP000469011">
    <property type="component" value="Unassembled WGS sequence"/>
</dbReference>
<dbReference type="SUPFAM" id="SSF55073">
    <property type="entry name" value="Nucleotide cyclase"/>
    <property type="match status" value="1"/>
</dbReference>
<dbReference type="NCBIfam" id="TIGR00254">
    <property type="entry name" value="GGDEF"/>
    <property type="match status" value="1"/>
</dbReference>
<evidence type="ECO:0000313" key="4">
    <source>
        <dbReference type="Proteomes" id="UP000469011"/>
    </source>
</evidence>
<dbReference type="SMART" id="SM00267">
    <property type="entry name" value="GGDEF"/>
    <property type="match status" value="1"/>
</dbReference>
<feature type="domain" description="GGDEF" evidence="2">
    <location>
        <begin position="336"/>
        <end position="467"/>
    </location>
</feature>
<dbReference type="Pfam" id="PF00990">
    <property type="entry name" value="GGDEF"/>
    <property type="match status" value="1"/>
</dbReference>
<accession>A0A6N9SXD1</accession>
<dbReference type="AlphaFoldDB" id="A0A6N9SXD1"/>
<keyword evidence="1" id="KW-1133">Transmembrane helix</keyword>
<dbReference type="InterPro" id="IPR029787">
    <property type="entry name" value="Nucleotide_cyclase"/>
</dbReference>
<dbReference type="InterPro" id="IPR043128">
    <property type="entry name" value="Rev_trsase/Diguanyl_cyclase"/>
</dbReference>
<dbReference type="PROSITE" id="PS51257">
    <property type="entry name" value="PROKAR_LIPOPROTEIN"/>
    <property type="match status" value="1"/>
</dbReference>
<sequence>MSKRRSYLPDSRRWLAVAVPAGLAILLIGGLACLLLAMSVRQANDLVIQRDRNLAASVLQQALQSIARDQESVTAWDEAVLHLRDPIDLDWLDDNIGLWMNMYFGHERIVVLDPQDRPIYATIGNERVDPATYQEIAPVVRPMIAAVRRALIADDWRSTGSDDRSPGAKDILVIGGHPAMVGVKPVVPSTAKVRQAPQDAYLHLAVHYLDGSFLKELQQHYLFKDARFSWQDSPKADELSYGVVDKQGRSVGFLIWKVQLPGQILTARMAPALLGTLLAILLVVAVLVAGLRKGARALRASEARARHLAYHDVLTGLPNRACFNERLASACAAGAPGTSLMLLDLDRFKQVNDTLGHPAGDALIRAVGARLRQAAPDGATVARLGGDEFAILTPRMAPAHVATLCETIIAAIGQPFEIHGAEADVGVSIGVAAIGRAATPDVMIRRADRALYRAKRAGGGFSVAGDDLSDDGFADIWDLDPPGAESIAA</sequence>
<evidence type="ECO:0000256" key="1">
    <source>
        <dbReference type="SAM" id="Phobius"/>
    </source>
</evidence>
<dbReference type="InterPro" id="IPR000160">
    <property type="entry name" value="GGDEF_dom"/>
</dbReference>
<dbReference type="EMBL" id="JAAAMG010000001">
    <property type="protein sequence ID" value="NDW02962.1"/>
    <property type="molecule type" value="Genomic_DNA"/>
</dbReference>
<name>A0A6N9SXD1_9HYPH</name>
<proteinExistence type="predicted"/>
<gene>
    <name evidence="3" type="ORF">GTK09_00840</name>
</gene>
<dbReference type="InterPro" id="IPR007892">
    <property type="entry name" value="CHASE4"/>
</dbReference>
<evidence type="ECO:0000259" key="2">
    <source>
        <dbReference type="PROSITE" id="PS50887"/>
    </source>
</evidence>
<dbReference type="PANTHER" id="PTHR46663">
    <property type="entry name" value="DIGUANYLATE CYCLASE DGCT-RELATED"/>
    <property type="match status" value="1"/>
</dbReference>
<dbReference type="PROSITE" id="PS50887">
    <property type="entry name" value="GGDEF"/>
    <property type="match status" value="1"/>
</dbReference>
<feature type="transmembrane region" description="Helical" evidence="1">
    <location>
        <begin position="269"/>
        <end position="291"/>
    </location>
</feature>
<dbReference type="InterPro" id="IPR052163">
    <property type="entry name" value="DGC-Regulatory_Protein"/>
</dbReference>
<dbReference type="Gene3D" id="3.30.70.270">
    <property type="match status" value="1"/>
</dbReference>
<comment type="caution">
    <text evidence="3">The sequence shown here is derived from an EMBL/GenBank/DDBJ whole genome shotgun (WGS) entry which is preliminary data.</text>
</comment>
<keyword evidence="1" id="KW-0472">Membrane</keyword>
<protein>
    <submittedName>
        <fullName evidence="3">Diguanylate cyclase</fullName>
    </submittedName>
</protein>
<reference evidence="3 4" key="1">
    <citation type="submission" date="2020-01" db="EMBL/GenBank/DDBJ databases">
        <title>Jiella pacifica sp. nov.</title>
        <authorList>
            <person name="Xue Z."/>
            <person name="Zhu S."/>
            <person name="Chen J."/>
            <person name="Yang J."/>
        </authorList>
    </citation>
    <scope>NUCLEOTIDE SEQUENCE [LARGE SCALE GENOMIC DNA]</scope>
    <source>
        <strain evidence="3 4">40Bstr34</strain>
    </source>
</reference>